<gene>
    <name evidence="1" type="ORF">PCAMFM013_S012g000217</name>
</gene>
<accession>A0A0G4PE58</accession>
<dbReference type="AlphaFoldDB" id="A0A0G4PE58"/>
<dbReference type="Proteomes" id="UP000053732">
    <property type="component" value="Unassembled WGS sequence"/>
</dbReference>
<protein>
    <submittedName>
        <fullName evidence="1">Str. FM013</fullName>
    </submittedName>
</protein>
<name>A0A0G4PE58_PENC3</name>
<keyword evidence="2" id="KW-1185">Reference proteome</keyword>
<dbReference type="EMBL" id="HG793145">
    <property type="protein sequence ID" value="CRL24607.1"/>
    <property type="molecule type" value="Genomic_DNA"/>
</dbReference>
<organism evidence="1 2">
    <name type="scientific">Penicillium camemberti (strain FM 013)</name>
    <dbReference type="NCBI Taxonomy" id="1429867"/>
    <lineage>
        <taxon>Eukaryota</taxon>
        <taxon>Fungi</taxon>
        <taxon>Dikarya</taxon>
        <taxon>Ascomycota</taxon>
        <taxon>Pezizomycotina</taxon>
        <taxon>Eurotiomycetes</taxon>
        <taxon>Eurotiomycetidae</taxon>
        <taxon>Eurotiales</taxon>
        <taxon>Aspergillaceae</taxon>
        <taxon>Penicillium</taxon>
    </lineage>
</organism>
<reference evidence="1 2" key="1">
    <citation type="journal article" date="2014" name="Nat. Commun.">
        <title>Multiple recent horizontal transfers of a large genomic region in cheese making fungi.</title>
        <authorList>
            <person name="Cheeseman K."/>
            <person name="Ropars J."/>
            <person name="Renault P."/>
            <person name="Dupont J."/>
            <person name="Gouzy J."/>
            <person name="Branca A."/>
            <person name="Abraham A.L."/>
            <person name="Ceppi M."/>
            <person name="Conseiller E."/>
            <person name="Debuchy R."/>
            <person name="Malagnac F."/>
            <person name="Goarin A."/>
            <person name="Silar P."/>
            <person name="Lacoste S."/>
            <person name="Sallet E."/>
            <person name="Bensimon A."/>
            <person name="Giraud T."/>
            <person name="Brygoo Y."/>
        </authorList>
    </citation>
    <scope>NUCLEOTIDE SEQUENCE [LARGE SCALE GENOMIC DNA]</scope>
    <source>
        <strain evidence="2">FM 013</strain>
    </source>
</reference>
<evidence type="ECO:0000313" key="1">
    <source>
        <dbReference type="EMBL" id="CRL24607.1"/>
    </source>
</evidence>
<sequence length="41" mass="4287">MGYPIAPEIIMKPTGSSGTDHYSCTTDVIGLTLEVLTSLSS</sequence>
<evidence type="ECO:0000313" key="2">
    <source>
        <dbReference type="Proteomes" id="UP000053732"/>
    </source>
</evidence>
<proteinExistence type="predicted"/>